<accession>A0A3E0WYL8</accession>
<evidence type="ECO:0000313" key="2">
    <source>
        <dbReference type="Proteomes" id="UP000256763"/>
    </source>
</evidence>
<dbReference type="AlphaFoldDB" id="A0A3E0WYL8"/>
<sequence>MWNRYVADLDKVPPAPAHVTLTPVTDDIIEQLENHPDSAHNQLISGIRFWRHGLRRAYIWLDNGEPVCIQWLLLPEDNALIARLPNWSGMYPPLEPGTGRVENLFKFTSPAKRRSVAVNFEFAMYEQARRLGLRQILTHIHALNEPANRFADGAAFLHAGTIRRYDFGVPGLRQRPLYLHEVADPRESQSVLSLESAA</sequence>
<evidence type="ECO:0008006" key="3">
    <source>
        <dbReference type="Google" id="ProtNLM"/>
    </source>
</evidence>
<dbReference type="InterPro" id="IPR016181">
    <property type="entry name" value="Acyl_CoA_acyltransferase"/>
</dbReference>
<proteinExistence type="predicted"/>
<organism evidence="1 2">
    <name type="scientific">Alkalilimnicola ehrlichii</name>
    <dbReference type="NCBI Taxonomy" id="351052"/>
    <lineage>
        <taxon>Bacteria</taxon>
        <taxon>Pseudomonadati</taxon>
        <taxon>Pseudomonadota</taxon>
        <taxon>Gammaproteobacteria</taxon>
        <taxon>Chromatiales</taxon>
        <taxon>Ectothiorhodospiraceae</taxon>
        <taxon>Alkalilimnicola</taxon>
    </lineage>
</organism>
<evidence type="ECO:0000313" key="1">
    <source>
        <dbReference type="EMBL" id="RFA38082.1"/>
    </source>
</evidence>
<protein>
    <recommendedName>
        <fullName evidence="3">N-acetyltransferase domain-containing protein</fullName>
    </recommendedName>
</protein>
<dbReference type="EMBL" id="NFZW01000005">
    <property type="protein sequence ID" value="RFA38082.1"/>
    <property type="molecule type" value="Genomic_DNA"/>
</dbReference>
<keyword evidence="2" id="KW-1185">Reference proteome</keyword>
<name>A0A3E0WYL8_9GAMM</name>
<dbReference type="Proteomes" id="UP000256763">
    <property type="component" value="Unassembled WGS sequence"/>
</dbReference>
<reference evidence="2" key="1">
    <citation type="submission" date="2017-05" db="EMBL/GenBank/DDBJ databases">
        <authorList>
            <person name="Sharma S."/>
            <person name="Sidhu C."/>
            <person name="Pinnaka A.K."/>
        </authorList>
    </citation>
    <scope>NUCLEOTIDE SEQUENCE [LARGE SCALE GENOMIC DNA]</scope>
    <source>
        <strain evidence="2">AK93</strain>
    </source>
</reference>
<comment type="caution">
    <text evidence="1">The sequence shown here is derived from an EMBL/GenBank/DDBJ whole genome shotgun (WGS) entry which is preliminary data.</text>
</comment>
<dbReference type="SUPFAM" id="SSF55729">
    <property type="entry name" value="Acyl-CoA N-acyltransferases (Nat)"/>
    <property type="match status" value="1"/>
</dbReference>
<gene>
    <name evidence="1" type="ORF">CAL65_07045</name>
</gene>